<evidence type="ECO:0000313" key="2">
    <source>
        <dbReference type="EMBL" id="QHT14599.1"/>
    </source>
</evidence>
<dbReference type="InterPro" id="IPR036844">
    <property type="entry name" value="Hint_dom_sf"/>
</dbReference>
<dbReference type="Pfam" id="PF13403">
    <property type="entry name" value="Hint_2"/>
    <property type="match status" value="1"/>
</dbReference>
<accession>A0A6C0DF60</accession>
<protein>
    <recommendedName>
        <fullName evidence="1">Hedgehog/Intein (Hint) domain-containing protein</fullName>
    </recommendedName>
</protein>
<sequence>MSLSWYSIQLARNGSTVFDGFFSVNDTSHIVQEFYDSTNPTVNIRSTGNSGGPTYLYYPGWLCFDGGGCNITSFPYGFGSTVGDYNLYGNTGSSNGIVGGAGSFIYTFTLLSGRPGTSSVVCFKEGSMILTDRGYRAIQDLRKGDLVETYKHGLKPVNMIGKRTMYHACTSERIKDQLYVCRADQYPELKDDLVITGCHSILVDRFIDQEQRSAVTETLGKIYLTDEKARLPACVDKRAVVYEKAGLYTIYHIALDHDDYYMNYGVYANGLLVETCSKRYLKELSNMELME</sequence>
<feature type="domain" description="Hedgehog/Intein (Hint)" evidence="1">
    <location>
        <begin position="121"/>
        <end position="206"/>
    </location>
</feature>
<organism evidence="2">
    <name type="scientific">viral metagenome</name>
    <dbReference type="NCBI Taxonomy" id="1070528"/>
    <lineage>
        <taxon>unclassified sequences</taxon>
        <taxon>metagenomes</taxon>
        <taxon>organismal metagenomes</taxon>
    </lineage>
</organism>
<dbReference type="AlphaFoldDB" id="A0A6C0DF60"/>
<dbReference type="SUPFAM" id="SSF51294">
    <property type="entry name" value="Hedgehog/intein (Hint) domain"/>
    <property type="match status" value="1"/>
</dbReference>
<name>A0A6C0DF60_9ZZZZ</name>
<dbReference type="Gene3D" id="2.170.16.10">
    <property type="entry name" value="Hedgehog/Intein (Hint) domain"/>
    <property type="match status" value="1"/>
</dbReference>
<dbReference type="EMBL" id="MN739587">
    <property type="protein sequence ID" value="QHT14599.1"/>
    <property type="molecule type" value="Genomic_DNA"/>
</dbReference>
<reference evidence="2" key="1">
    <citation type="journal article" date="2020" name="Nature">
        <title>Giant virus diversity and host interactions through global metagenomics.</title>
        <authorList>
            <person name="Schulz F."/>
            <person name="Roux S."/>
            <person name="Paez-Espino D."/>
            <person name="Jungbluth S."/>
            <person name="Walsh D.A."/>
            <person name="Denef V.J."/>
            <person name="McMahon K.D."/>
            <person name="Konstantinidis K.T."/>
            <person name="Eloe-Fadrosh E.A."/>
            <person name="Kyrpides N.C."/>
            <person name="Woyke T."/>
        </authorList>
    </citation>
    <scope>NUCLEOTIDE SEQUENCE</scope>
    <source>
        <strain evidence="2">GVMAG-M-3300023174-141</strain>
    </source>
</reference>
<evidence type="ECO:0000259" key="1">
    <source>
        <dbReference type="Pfam" id="PF13403"/>
    </source>
</evidence>
<dbReference type="InterPro" id="IPR028992">
    <property type="entry name" value="Hedgehog/Intein_dom"/>
</dbReference>
<proteinExistence type="predicted"/>